<reference evidence="4 5" key="1">
    <citation type="submission" date="2016-06" db="EMBL/GenBank/DDBJ databases">
        <title>Complete genome sequence of a deep-branching marine Gamma Proteobacterium Woeseia oceani type strain XK5.</title>
        <authorList>
            <person name="Mu D."/>
            <person name="Du Z."/>
        </authorList>
    </citation>
    <scope>NUCLEOTIDE SEQUENCE [LARGE SCALE GENOMIC DNA]</scope>
    <source>
        <strain evidence="4 5">XK5</strain>
    </source>
</reference>
<comment type="similarity">
    <text evidence="3">Belongs to the class-III pyridoxal-phosphate-dependent aminotransferase family.</text>
</comment>
<dbReference type="PANTHER" id="PTHR43713">
    <property type="entry name" value="GLUTAMATE-1-SEMIALDEHYDE 2,1-AMINOMUTASE"/>
    <property type="match status" value="1"/>
</dbReference>
<dbReference type="GO" id="GO:0030170">
    <property type="term" value="F:pyridoxal phosphate binding"/>
    <property type="evidence" value="ECO:0007669"/>
    <property type="project" value="InterPro"/>
</dbReference>
<keyword evidence="5" id="KW-1185">Reference proteome</keyword>
<dbReference type="InterPro" id="IPR015421">
    <property type="entry name" value="PyrdxlP-dep_Trfase_major"/>
</dbReference>
<dbReference type="KEGG" id="woc:BA177_02040"/>
<evidence type="ECO:0000313" key="5">
    <source>
        <dbReference type="Proteomes" id="UP000092695"/>
    </source>
</evidence>
<dbReference type="OrthoDB" id="9770449at2"/>
<evidence type="ECO:0000256" key="3">
    <source>
        <dbReference type="RuleBase" id="RU003560"/>
    </source>
</evidence>
<organism evidence="4 5">
    <name type="scientific">Woeseia oceani</name>
    <dbReference type="NCBI Taxonomy" id="1548547"/>
    <lineage>
        <taxon>Bacteria</taxon>
        <taxon>Pseudomonadati</taxon>
        <taxon>Pseudomonadota</taxon>
        <taxon>Gammaproteobacteria</taxon>
        <taxon>Woeseiales</taxon>
        <taxon>Woeseiaceae</taxon>
        <taxon>Woeseia</taxon>
    </lineage>
</organism>
<dbReference type="PANTHER" id="PTHR43713:SF3">
    <property type="entry name" value="GLUTAMATE-1-SEMIALDEHYDE 2,1-AMINOMUTASE 1, CHLOROPLASTIC-RELATED"/>
    <property type="match status" value="1"/>
</dbReference>
<accession>A0A193LC99</accession>
<comment type="cofactor">
    <cofactor evidence="1">
        <name>pyridoxal 5'-phosphate</name>
        <dbReference type="ChEBI" id="CHEBI:597326"/>
    </cofactor>
</comment>
<dbReference type="Proteomes" id="UP000092695">
    <property type="component" value="Chromosome"/>
</dbReference>
<gene>
    <name evidence="4" type="ORF">BA177_02040</name>
</gene>
<dbReference type="Gene3D" id="3.40.640.10">
    <property type="entry name" value="Type I PLP-dependent aspartate aminotransferase-like (Major domain)"/>
    <property type="match status" value="1"/>
</dbReference>
<name>A0A193LC99_9GAMM</name>
<dbReference type="EMBL" id="CP016268">
    <property type="protein sequence ID" value="ANO50160.1"/>
    <property type="molecule type" value="Genomic_DNA"/>
</dbReference>
<dbReference type="GO" id="GO:0008483">
    <property type="term" value="F:transaminase activity"/>
    <property type="evidence" value="ECO:0007669"/>
    <property type="project" value="InterPro"/>
</dbReference>
<evidence type="ECO:0000256" key="1">
    <source>
        <dbReference type="ARBA" id="ARBA00001933"/>
    </source>
</evidence>
<dbReference type="Gene3D" id="3.90.1150.10">
    <property type="entry name" value="Aspartate Aminotransferase, domain 1"/>
    <property type="match status" value="1"/>
</dbReference>
<protein>
    <recommendedName>
        <fullName evidence="6">Glutamate-1-semialdehyde 2,1-aminomutase</fullName>
    </recommendedName>
</protein>
<evidence type="ECO:0008006" key="6">
    <source>
        <dbReference type="Google" id="ProtNLM"/>
    </source>
</evidence>
<dbReference type="InterPro" id="IPR005814">
    <property type="entry name" value="Aminotrans_3"/>
</dbReference>
<dbReference type="InterPro" id="IPR015424">
    <property type="entry name" value="PyrdxlP-dep_Trfase"/>
</dbReference>
<dbReference type="InterPro" id="IPR015422">
    <property type="entry name" value="PyrdxlP-dep_Trfase_small"/>
</dbReference>
<dbReference type="SUPFAM" id="SSF53383">
    <property type="entry name" value="PLP-dependent transferases"/>
    <property type="match status" value="1"/>
</dbReference>
<proteinExistence type="inferred from homology"/>
<evidence type="ECO:0000256" key="2">
    <source>
        <dbReference type="ARBA" id="ARBA00022898"/>
    </source>
</evidence>
<evidence type="ECO:0000313" key="4">
    <source>
        <dbReference type="EMBL" id="ANO50160.1"/>
    </source>
</evidence>
<dbReference type="RefSeq" id="WP_068612293.1">
    <property type="nucleotide sequence ID" value="NZ_CP016268.1"/>
</dbReference>
<dbReference type="CDD" id="cd00610">
    <property type="entry name" value="OAT_like"/>
    <property type="match status" value="1"/>
</dbReference>
<dbReference type="Pfam" id="PF00202">
    <property type="entry name" value="Aminotran_3"/>
    <property type="match status" value="1"/>
</dbReference>
<keyword evidence="2 3" id="KW-0663">Pyridoxal phosphate</keyword>
<sequence>MRCLEKSNNHFKKAITRMPLGVSSNFRYWGDDKTIYIKRGKGARLWDIDGNEYIDYRLAYGPAILGYADERVDEAARKGMEIGGVFALSTELEYEVATRVHRMVPAAELVRFSNSGTEAVMAALRIARAHTGKDGHICVEGGYHGVFTEVLWYSDVEDWSPKDGDPELLPYGDGVPAIVKPLFHTVPLNDIESLERMLQRWHKDVGAFLIEPIMGNCCGLAATRDYMLAARALCDKYGVLMIIDEVKTGFRVAKGGVQSLLDVRPDLCTFAKAIANGYPISVVAGREDIMRNVGDGVVHGGTFTGHSVSLAAANRTLQILEETDALATIARYGAEMKKGLSQILGKRGIEHCFTGHESMMGLFFSEDAPGDYRDWVNTDYAFYDSLAQELHDLGILVEPDSREPWFFCEAHDVKCLDETLDKFERAVDITLNKISAAAAKKARV</sequence>
<dbReference type="AlphaFoldDB" id="A0A193LC99"/>
<dbReference type="STRING" id="1548547.BA177_02040"/>